<proteinExistence type="predicted"/>
<organism evidence="1 2">
    <name type="scientific">Stephania yunnanensis</name>
    <dbReference type="NCBI Taxonomy" id="152371"/>
    <lineage>
        <taxon>Eukaryota</taxon>
        <taxon>Viridiplantae</taxon>
        <taxon>Streptophyta</taxon>
        <taxon>Embryophyta</taxon>
        <taxon>Tracheophyta</taxon>
        <taxon>Spermatophyta</taxon>
        <taxon>Magnoliopsida</taxon>
        <taxon>Ranunculales</taxon>
        <taxon>Menispermaceae</taxon>
        <taxon>Menispermoideae</taxon>
        <taxon>Cissampelideae</taxon>
        <taxon>Stephania</taxon>
    </lineage>
</organism>
<protein>
    <recommendedName>
        <fullName evidence="3">Reverse transcriptase</fullName>
    </recommendedName>
</protein>
<dbReference type="EMBL" id="JBBNAF010000005">
    <property type="protein sequence ID" value="KAK9143620.1"/>
    <property type="molecule type" value="Genomic_DNA"/>
</dbReference>
<accession>A0AAP0PJG4</accession>
<dbReference type="Proteomes" id="UP001420932">
    <property type="component" value="Unassembled WGS sequence"/>
</dbReference>
<evidence type="ECO:0008006" key="3">
    <source>
        <dbReference type="Google" id="ProtNLM"/>
    </source>
</evidence>
<reference evidence="1 2" key="1">
    <citation type="submission" date="2024-01" db="EMBL/GenBank/DDBJ databases">
        <title>Genome assemblies of Stephania.</title>
        <authorList>
            <person name="Yang L."/>
        </authorList>
    </citation>
    <scope>NUCLEOTIDE SEQUENCE [LARGE SCALE GENOMIC DNA]</scope>
    <source>
        <strain evidence="1">YNDBR</strain>
        <tissue evidence="1">Leaf</tissue>
    </source>
</reference>
<keyword evidence="2" id="KW-1185">Reference proteome</keyword>
<sequence length="65" mass="7786">MLDSVLIASKVVEYATKINIHGFVMKLYAKAYDKVDWEFLDYILMRKGFRLKWRKWIQGCLKTVN</sequence>
<name>A0AAP0PJG4_9MAGN</name>
<dbReference type="AlphaFoldDB" id="A0AAP0PJG4"/>
<gene>
    <name evidence="1" type="ORF">Syun_013020</name>
</gene>
<comment type="caution">
    <text evidence="1">The sequence shown here is derived from an EMBL/GenBank/DDBJ whole genome shotgun (WGS) entry which is preliminary data.</text>
</comment>
<evidence type="ECO:0000313" key="2">
    <source>
        <dbReference type="Proteomes" id="UP001420932"/>
    </source>
</evidence>
<evidence type="ECO:0000313" key="1">
    <source>
        <dbReference type="EMBL" id="KAK9143620.1"/>
    </source>
</evidence>